<keyword evidence="2" id="KW-0808">Transferase</keyword>
<dbReference type="InterPro" id="IPR011009">
    <property type="entry name" value="Kinase-like_dom_sf"/>
</dbReference>
<dbReference type="PANTHER" id="PTHR43289:SF6">
    <property type="entry name" value="SERINE_THREONINE-PROTEIN KINASE NEKL-3"/>
    <property type="match status" value="1"/>
</dbReference>
<evidence type="ECO:0000313" key="7">
    <source>
        <dbReference type="EMBL" id="MBM3275587.1"/>
    </source>
</evidence>
<dbReference type="Proteomes" id="UP000703893">
    <property type="component" value="Unassembled WGS sequence"/>
</dbReference>
<dbReference type="EMBL" id="VGJX01000640">
    <property type="protein sequence ID" value="MBM3275587.1"/>
    <property type="molecule type" value="Genomic_DNA"/>
</dbReference>
<dbReference type="SMART" id="SM00220">
    <property type="entry name" value="S_TKc"/>
    <property type="match status" value="1"/>
</dbReference>
<dbReference type="CDD" id="cd14014">
    <property type="entry name" value="STKc_PknB_like"/>
    <property type="match status" value="1"/>
</dbReference>
<evidence type="ECO:0000256" key="4">
    <source>
        <dbReference type="ARBA" id="ARBA00022777"/>
    </source>
</evidence>
<comment type="caution">
    <text evidence="7">The sequence shown here is derived from an EMBL/GenBank/DDBJ whole genome shotgun (WGS) entry which is preliminary data.</text>
</comment>
<name>A0A937X6C4_9BACT</name>
<keyword evidence="7" id="KW-0723">Serine/threonine-protein kinase</keyword>
<dbReference type="PANTHER" id="PTHR43289">
    <property type="entry name" value="MITOGEN-ACTIVATED PROTEIN KINASE KINASE KINASE 20-RELATED"/>
    <property type="match status" value="1"/>
</dbReference>
<feature type="domain" description="Protein kinase" evidence="6">
    <location>
        <begin position="1"/>
        <end position="241"/>
    </location>
</feature>
<evidence type="ECO:0000256" key="1">
    <source>
        <dbReference type="ARBA" id="ARBA00012513"/>
    </source>
</evidence>
<gene>
    <name evidence="7" type="ORF">FJZ00_10560</name>
</gene>
<dbReference type="AlphaFoldDB" id="A0A937X6C4"/>
<dbReference type="GO" id="GO:0005524">
    <property type="term" value="F:ATP binding"/>
    <property type="evidence" value="ECO:0007669"/>
    <property type="project" value="UniProtKB-KW"/>
</dbReference>
<evidence type="ECO:0000256" key="2">
    <source>
        <dbReference type="ARBA" id="ARBA00022679"/>
    </source>
</evidence>
<keyword evidence="4 7" id="KW-0418">Kinase</keyword>
<dbReference type="EC" id="2.7.11.1" evidence="1"/>
<evidence type="ECO:0000256" key="3">
    <source>
        <dbReference type="ARBA" id="ARBA00022741"/>
    </source>
</evidence>
<organism evidence="7 8">
    <name type="scientific">Candidatus Tanganyikabacteria bacterium</name>
    <dbReference type="NCBI Taxonomy" id="2961651"/>
    <lineage>
        <taxon>Bacteria</taxon>
        <taxon>Bacillati</taxon>
        <taxon>Candidatus Sericytochromatia</taxon>
        <taxon>Candidatus Tanganyikabacteria</taxon>
    </lineage>
</organism>
<dbReference type="Gene3D" id="1.10.510.10">
    <property type="entry name" value="Transferase(Phosphotransferase) domain 1"/>
    <property type="match status" value="1"/>
</dbReference>
<evidence type="ECO:0000313" key="8">
    <source>
        <dbReference type="Proteomes" id="UP000703893"/>
    </source>
</evidence>
<proteinExistence type="predicted"/>
<dbReference type="InterPro" id="IPR000719">
    <property type="entry name" value="Prot_kinase_dom"/>
</dbReference>
<dbReference type="Gene3D" id="3.30.200.20">
    <property type="entry name" value="Phosphorylase Kinase, domain 1"/>
    <property type="match status" value="1"/>
</dbReference>
<keyword evidence="3" id="KW-0547">Nucleotide-binding</keyword>
<dbReference type="SUPFAM" id="SSF56112">
    <property type="entry name" value="Protein kinase-like (PK-like)"/>
    <property type="match status" value="1"/>
</dbReference>
<dbReference type="GO" id="GO:0004674">
    <property type="term" value="F:protein serine/threonine kinase activity"/>
    <property type="evidence" value="ECO:0007669"/>
    <property type="project" value="UniProtKB-KW"/>
</dbReference>
<accession>A0A937X6C4</accession>
<protein>
    <recommendedName>
        <fullName evidence="1">non-specific serine/threonine protein kinase</fullName>
        <ecNumber evidence="1">2.7.11.1</ecNumber>
    </recommendedName>
</protein>
<dbReference type="PROSITE" id="PS50011">
    <property type="entry name" value="PROTEIN_KINASE_DOM"/>
    <property type="match status" value="1"/>
</dbReference>
<feature type="non-terminal residue" evidence="7">
    <location>
        <position position="1"/>
    </location>
</feature>
<sequence length="241" mass="26478">KARNLYTDRLVFIKKYLTDVNLPPDKQALWKNRAIREAKATGRVQHPNIVGILDVLDDQGNIYIISEWVDGWCVADRIDQLPWYEAVVYIAQACDGLDKGHKASPPIVHRNVNPAALLVAEGAVKLTNFNFARVEGDPSIVYTELIGGRDTAYAAPELFSDSGKADPRADVYGLGATLYHMLTCNRPNSFLTHKPNPPAHELNADVPKALSQMVARAMEPLPANRFGSSADFAAALRGMQA</sequence>
<evidence type="ECO:0000259" key="6">
    <source>
        <dbReference type="PROSITE" id="PS50011"/>
    </source>
</evidence>
<keyword evidence="5" id="KW-0067">ATP-binding</keyword>
<dbReference type="Pfam" id="PF00069">
    <property type="entry name" value="Pkinase"/>
    <property type="match status" value="1"/>
</dbReference>
<evidence type="ECO:0000256" key="5">
    <source>
        <dbReference type="ARBA" id="ARBA00022840"/>
    </source>
</evidence>
<reference evidence="7 8" key="1">
    <citation type="submission" date="2019-03" db="EMBL/GenBank/DDBJ databases">
        <title>Lake Tanganyika Metagenome-Assembled Genomes (MAGs).</title>
        <authorList>
            <person name="Tran P."/>
        </authorList>
    </citation>
    <scope>NUCLEOTIDE SEQUENCE [LARGE SCALE GENOMIC DNA]</scope>
    <source>
        <strain evidence="7">K_DeepCast_65m_m2_236</strain>
    </source>
</reference>